<keyword evidence="5" id="KW-0804">Transcription</keyword>
<dbReference type="InterPro" id="IPR007627">
    <property type="entry name" value="RNA_pol_sigma70_r2"/>
</dbReference>
<dbReference type="PANTHER" id="PTHR43133">
    <property type="entry name" value="RNA POLYMERASE ECF-TYPE SIGMA FACTO"/>
    <property type="match status" value="1"/>
</dbReference>
<evidence type="ECO:0000256" key="4">
    <source>
        <dbReference type="ARBA" id="ARBA00023125"/>
    </source>
</evidence>
<evidence type="ECO:0000259" key="6">
    <source>
        <dbReference type="PROSITE" id="PS00622"/>
    </source>
</evidence>
<evidence type="ECO:0000256" key="1">
    <source>
        <dbReference type="ARBA" id="ARBA00010641"/>
    </source>
</evidence>
<dbReference type="InterPro" id="IPR039425">
    <property type="entry name" value="RNA_pol_sigma-70-like"/>
</dbReference>
<protein>
    <submittedName>
        <fullName evidence="7">RNA polymerase sigma factor</fullName>
    </submittedName>
</protein>
<reference evidence="7 8" key="1">
    <citation type="submission" date="2020-08" db="EMBL/GenBank/DDBJ databases">
        <title>Genome public.</title>
        <authorList>
            <person name="Liu C."/>
            <person name="Sun Q."/>
        </authorList>
    </citation>
    <scope>NUCLEOTIDE SEQUENCE [LARGE SCALE GENOMIC DNA]</scope>
    <source>
        <strain evidence="7 8">BX1</strain>
    </source>
</reference>
<feature type="domain" description="HTH luxR-type" evidence="6">
    <location>
        <begin position="151"/>
        <end position="178"/>
    </location>
</feature>
<dbReference type="InterPro" id="IPR013325">
    <property type="entry name" value="RNA_pol_sigma_r2"/>
</dbReference>
<accession>A0ABR7NIJ9</accession>
<dbReference type="Pfam" id="PF04542">
    <property type="entry name" value="Sigma70_r2"/>
    <property type="match status" value="1"/>
</dbReference>
<name>A0ABR7NIJ9_9FIRM</name>
<dbReference type="PROSITE" id="PS00622">
    <property type="entry name" value="HTH_LUXR_1"/>
    <property type="match status" value="1"/>
</dbReference>
<dbReference type="InterPro" id="IPR013324">
    <property type="entry name" value="RNA_pol_sigma_r3/r4-like"/>
</dbReference>
<dbReference type="InterPro" id="IPR014284">
    <property type="entry name" value="RNA_pol_sigma-70_dom"/>
</dbReference>
<evidence type="ECO:0000313" key="8">
    <source>
        <dbReference type="Proteomes" id="UP000658131"/>
    </source>
</evidence>
<dbReference type="InterPro" id="IPR000792">
    <property type="entry name" value="Tscrpt_reg_LuxR_C"/>
</dbReference>
<gene>
    <name evidence="7" type="ORF">H8717_07430</name>
</gene>
<comment type="caution">
    <text evidence="7">The sequence shown here is derived from an EMBL/GenBank/DDBJ whole genome shotgun (WGS) entry which is preliminary data.</text>
</comment>
<dbReference type="Gene3D" id="1.10.10.10">
    <property type="entry name" value="Winged helix-like DNA-binding domain superfamily/Winged helix DNA-binding domain"/>
    <property type="match status" value="1"/>
</dbReference>
<dbReference type="Proteomes" id="UP000658131">
    <property type="component" value="Unassembled WGS sequence"/>
</dbReference>
<dbReference type="Gene3D" id="1.10.1740.10">
    <property type="match status" value="1"/>
</dbReference>
<dbReference type="EMBL" id="JACRTB010000009">
    <property type="protein sequence ID" value="MBC8576234.1"/>
    <property type="molecule type" value="Genomic_DNA"/>
</dbReference>
<dbReference type="PANTHER" id="PTHR43133:SF8">
    <property type="entry name" value="RNA POLYMERASE SIGMA FACTOR HI_1459-RELATED"/>
    <property type="match status" value="1"/>
</dbReference>
<dbReference type="RefSeq" id="WP_262399770.1">
    <property type="nucleotide sequence ID" value="NZ_JACRTB010000009.1"/>
</dbReference>
<evidence type="ECO:0000256" key="5">
    <source>
        <dbReference type="ARBA" id="ARBA00023163"/>
    </source>
</evidence>
<keyword evidence="2" id="KW-0805">Transcription regulation</keyword>
<evidence type="ECO:0000256" key="3">
    <source>
        <dbReference type="ARBA" id="ARBA00023082"/>
    </source>
</evidence>
<comment type="similarity">
    <text evidence="1">Belongs to the sigma-70 factor family. ECF subfamily.</text>
</comment>
<dbReference type="CDD" id="cd06171">
    <property type="entry name" value="Sigma70_r4"/>
    <property type="match status" value="1"/>
</dbReference>
<dbReference type="SUPFAM" id="SSF88946">
    <property type="entry name" value="Sigma2 domain of RNA polymerase sigma factors"/>
    <property type="match status" value="1"/>
</dbReference>
<dbReference type="InterPro" id="IPR013249">
    <property type="entry name" value="RNA_pol_sigma70_r4_t2"/>
</dbReference>
<dbReference type="NCBIfam" id="TIGR02937">
    <property type="entry name" value="sigma70-ECF"/>
    <property type="match status" value="1"/>
</dbReference>
<proteinExistence type="inferred from homology"/>
<organism evidence="7 8">
    <name type="scientific">Yanshouia hominis</name>
    <dbReference type="NCBI Taxonomy" id="2763673"/>
    <lineage>
        <taxon>Bacteria</taxon>
        <taxon>Bacillati</taxon>
        <taxon>Bacillota</taxon>
        <taxon>Clostridia</taxon>
        <taxon>Eubacteriales</taxon>
        <taxon>Oscillospiraceae</taxon>
        <taxon>Yanshouia</taxon>
    </lineage>
</organism>
<evidence type="ECO:0000256" key="2">
    <source>
        <dbReference type="ARBA" id="ARBA00023015"/>
    </source>
</evidence>
<dbReference type="Pfam" id="PF08281">
    <property type="entry name" value="Sigma70_r4_2"/>
    <property type="match status" value="1"/>
</dbReference>
<sequence length="184" mass="20920">MIDEPLRMVVDSHVIDVEIVKAAKRGDPESFARVYDMIAPELYRVALYTLGNAQDAEDAVSETFVEAYKGIRNLRDESSFKRWMMTILSIRCKRRIGGYIKERKNVDIDEMLDLPADQGGVSEAERVSVWEAMKALASDEREIVMLATVQGYTTREVSEMLGIPHGTVSSKLHRTLKKLRKILE</sequence>
<keyword evidence="4" id="KW-0238">DNA-binding</keyword>
<dbReference type="SUPFAM" id="SSF88659">
    <property type="entry name" value="Sigma3 and sigma4 domains of RNA polymerase sigma factors"/>
    <property type="match status" value="1"/>
</dbReference>
<keyword evidence="8" id="KW-1185">Reference proteome</keyword>
<keyword evidence="3" id="KW-0731">Sigma factor</keyword>
<dbReference type="InterPro" id="IPR036388">
    <property type="entry name" value="WH-like_DNA-bd_sf"/>
</dbReference>
<evidence type="ECO:0000313" key="7">
    <source>
        <dbReference type="EMBL" id="MBC8576234.1"/>
    </source>
</evidence>